<accession>A0A6V8LEK1</accession>
<reference evidence="1 2" key="2">
    <citation type="submission" date="2020-03" db="EMBL/GenBank/DDBJ databases">
        <authorList>
            <person name="Ichikawa N."/>
            <person name="Kimura A."/>
            <person name="Kitahashi Y."/>
            <person name="Uohara A."/>
        </authorList>
    </citation>
    <scope>NUCLEOTIDE SEQUENCE [LARGE SCALE GENOMIC DNA]</scope>
    <source>
        <strain evidence="1 2">NBRC 108638</strain>
    </source>
</reference>
<dbReference type="EMBL" id="BLPG01000001">
    <property type="protein sequence ID" value="GFJ93029.1"/>
    <property type="molecule type" value="Genomic_DNA"/>
</dbReference>
<dbReference type="SUPFAM" id="SSF54909">
    <property type="entry name" value="Dimeric alpha+beta barrel"/>
    <property type="match status" value="1"/>
</dbReference>
<gene>
    <name evidence="1" type="ORF">Prum_066710</name>
</gene>
<proteinExistence type="predicted"/>
<protein>
    <recommendedName>
        <fullName evidence="3">ABM domain-containing protein</fullName>
    </recommendedName>
</protein>
<evidence type="ECO:0000313" key="2">
    <source>
        <dbReference type="Proteomes" id="UP000482960"/>
    </source>
</evidence>
<dbReference type="AlphaFoldDB" id="A0A6V8LEK1"/>
<evidence type="ECO:0000313" key="1">
    <source>
        <dbReference type="EMBL" id="GFJ93029.1"/>
    </source>
</evidence>
<evidence type="ECO:0008006" key="3">
    <source>
        <dbReference type="Google" id="ProtNLM"/>
    </source>
</evidence>
<sequence>MTSATLPSGAEAPVTEAYRQATATLPHMVIHTALVRGEGNEWRIVTLWRSREQWEEYRRSVDTPAAVKIFRDAGAEPVVAVFDVVHRAASG</sequence>
<organism evidence="1 2">
    <name type="scientific">Phytohabitans rumicis</name>
    <dbReference type="NCBI Taxonomy" id="1076125"/>
    <lineage>
        <taxon>Bacteria</taxon>
        <taxon>Bacillati</taxon>
        <taxon>Actinomycetota</taxon>
        <taxon>Actinomycetes</taxon>
        <taxon>Micromonosporales</taxon>
        <taxon>Micromonosporaceae</taxon>
    </lineage>
</organism>
<dbReference type="Proteomes" id="UP000482960">
    <property type="component" value="Unassembled WGS sequence"/>
</dbReference>
<comment type="caution">
    <text evidence="1">The sequence shown here is derived from an EMBL/GenBank/DDBJ whole genome shotgun (WGS) entry which is preliminary data.</text>
</comment>
<dbReference type="InterPro" id="IPR011008">
    <property type="entry name" value="Dimeric_a/b-barrel"/>
</dbReference>
<name>A0A6V8LEK1_9ACTN</name>
<reference evidence="1 2" key="1">
    <citation type="submission" date="2020-03" db="EMBL/GenBank/DDBJ databases">
        <title>Whole genome shotgun sequence of Phytohabitans rumicis NBRC 108638.</title>
        <authorList>
            <person name="Komaki H."/>
            <person name="Tamura T."/>
        </authorList>
    </citation>
    <scope>NUCLEOTIDE SEQUENCE [LARGE SCALE GENOMIC DNA]</scope>
    <source>
        <strain evidence="1 2">NBRC 108638</strain>
    </source>
</reference>
<keyword evidence="2" id="KW-1185">Reference proteome</keyword>